<sequence length="83" mass="9264">MGTSSAYRCLDFSCLILYSIHLYIWAGDGECFVGKSMYSSKKYSISCLSAAFTRMLSNILAFRMVSTSESRCRNSETHLPNGP</sequence>
<feature type="chain" id="PRO_5036164543" description="Secreted protein" evidence="1">
    <location>
        <begin position="27"/>
        <end position="83"/>
    </location>
</feature>
<proteinExistence type="predicted"/>
<evidence type="ECO:0008006" key="8">
    <source>
        <dbReference type="Google" id="ProtNLM"/>
    </source>
</evidence>
<dbReference type="Proteomes" id="UP000435112">
    <property type="component" value="Unassembled WGS sequence"/>
</dbReference>
<organism evidence="3 5">
    <name type="scientific">Phytophthora rubi</name>
    <dbReference type="NCBI Taxonomy" id="129364"/>
    <lineage>
        <taxon>Eukaryota</taxon>
        <taxon>Sar</taxon>
        <taxon>Stramenopiles</taxon>
        <taxon>Oomycota</taxon>
        <taxon>Peronosporomycetes</taxon>
        <taxon>Peronosporales</taxon>
        <taxon>Peronosporaceae</taxon>
        <taxon>Phytophthora</taxon>
    </lineage>
</organism>
<evidence type="ECO:0000313" key="6">
    <source>
        <dbReference type="Proteomes" id="UP000434957"/>
    </source>
</evidence>
<evidence type="ECO:0000313" key="3">
    <source>
        <dbReference type="EMBL" id="KAE8990748.1"/>
    </source>
</evidence>
<accession>A0A6A3JBF9</accession>
<evidence type="ECO:0000256" key="1">
    <source>
        <dbReference type="SAM" id="SignalP"/>
    </source>
</evidence>
<keyword evidence="1" id="KW-0732">Signal</keyword>
<reference evidence="5 7" key="1">
    <citation type="submission" date="2018-09" db="EMBL/GenBank/DDBJ databases">
        <title>Genomic investigation of the strawberry pathogen Phytophthora fragariae indicates pathogenicity is determined by transcriptional variation in three key races.</title>
        <authorList>
            <person name="Adams T.M."/>
            <person name="Armitage A.D."/>
            <person name="Sobczyk M.K."/>
            <person name="Bates H.J."/>
            <person name="Dunwell J.M."/>
            <person name="Nellist C.F."/>
            <person name="Harrison R.J."/>
        </authorList>
    </citation>
    <scope>NUCLEOTIDE SEQUENCE [LARGE SCALE GENOMIC DNA]</scope>
    <source>
        <strain evidence="3 5">SCRP249</strain>
        <strain evidence="2 7">SCRP324</strain>
        <strain evidence="4 6">SCRP333</strain>
    </source>
</reference>
<dbReference type="EMBL" id="QXFT01002292">
    <property type="protein sequence ID" value="KAE9300596.1"/>
    <property type="molecule type" value="Genomic_DNA"/>
</dbReference>
<dbReference type="EMBL" id="QXFV01002235">
    <property type="protein sequence ID" value="KAE8990748.1"/>
    <property type="molecule type" value="Genomic_DNA"/>
</dbReference>
<dbReference type="EMBL" id="QXFU01002281">
    <property type="protein sequence ID" value="KAE8987924.1"/>
    <property type="molecule type" value="Genomic_DNA"/>
</dbReference>
<protein>
    <recommendedName>
        <fullName evidence="8">Secreted protein</fullName>
    </recommendedName>
</protein>
<evidence type="ECO:0000313" key="4">
    <source>
        <dbReference type="EMBL" id="KAE9300596.1"/>
    </source>
</evidence>
<dbReference type="Proteomes" id="UP000434957">
    <property type="component" value="Unassembled WGS sequence"/>
</dbReference>
<feature type="signal peptide" evidence="1">
    <location>
        <begin position="1"/>
        <end position="26"/>
    </location>
</feature>
<evidence type="ECO:0000313" key="7">
    <source>
        <dbReference type="Proteomes" id="UP000435112"/>
    </source>
</evidence>
<dbReference type="AlphaFoldDB" id="A0A6A3JBF9"/>
<evidence type="ECO:0000313" key="2">
    <source>
        <dbReference type="EMBL" id="KAE8987924.1"/>
    </source>
</evidence>
<name>A0A6A3JBF9_9STRA</name>
<dbReference type="OrthoDB" id="10287803at2759"/>
<comment type="caution">
    <text evidence="3">The sequence shown here is derived from an EMBL/GenBank/DDBJ whole genome shotgun (WGS) entry which is preliminary data.</text>
</comment>
<gene>
    <name evidence="3" type="ORF">PR001_g21407</name>
    <name evidence="2" type="ORF">PR002_g21916</name>
    <name evidence="4" type="ORF">PR003_g22721</name>
</gene>
<dbReference type="Proteomes" id="UP000429607">
    <property type="component" value="Unassembled WGS sequence"/>
</dbReference>
<evidence type="ECO:0000313" key="5">
    <source>
        <dbReference type="Proteomes" id="UP000429607"/>
    </source>
</evidence>
<keyword evidence="6" id="KW-1185">Reference proteome</keyword>